<organism evidence="2 3">
    <name type="scientific">Candidatus Doudnabacteria bacterium Gr01-1014_77</name>
    <dbReference type="NCBI Taxonomy" id="2017133"/>
    <lineage>
        <taxon>Bacteria</taxon>
        <taxon>Candidatus Doudnaibacteriota</taxon>
    </lineage>
</organism>
<dbReference type="EMBL" id="VMFF01000012">
    <property type="protein sequence ID" value="TSC66189.1"/>
    <property type="molecule type" value="Genomic_DNA"/>
</dbReference>
<dbReference type="Proteomes" id="UP000319613">
    <property type="component" value="Unassembled WGS sequence"/>
</dbReference>
<evidence type="ECO:0000256" key="1">
    <source>
        <dbReference type="SAM" id="Phobius"/>
    </source>
</evidence>
<feature type="transmembrane region" description="Helical" evidence="1">
    <location>
        <begin position="7"/>
        <end position="25"/>
    </location>
</feature>
<name>A0A554JCY7_9BACT</name>
<feature type="transmembrane region" description="Helical" evidence="1">
    <location>
        <begin position="31"/>
        <end position="50"/>
    </location>
</feature>
<keyword evidence="1" id="KW-0812">Transmembrane</keyword>
<protein>
    <submittedName>
        <fullName evidence="2">Uncharacterized protein</fullName>
    </submittedName>
</protein>
<keyword evidence="1" id="KW-1133">Transmembrane helix</keyword>
<dbReference type="AlphaFoldDB" id="A0A554JCY7"/>
<sequence>MNKLKMLLSILAILFGIFIFIYGRWDDSPGAQLLGLLAVIAGIVGVKKSIA</sequence>
<reference evidence="2 3" key="1">
    <citation type="submission" date="2017-07" db="EMBL/GenBank/DDBJ databases">
        <title>Mechanisms for carbon and nitrogen cycling indicate functional differentiation within the Candidate Phyla Radiation.</title>
        <authorList>
            <person name="Danczak R.E."/>
            <person name="Johnston M.D."/>
            <person name="Kenah C."/>
            <person name="Slattery M."/>
            <person name="Wrighton K.C."/>
            <person name="Wilkins M.J."/>
        </authorList>
    </citation>
    <scope>NUCLEOTIDE SEQUENCE [LARGE SCALE GENOMIC DNA]</scope>
    <source>
        <strain evidence="2">Gr01-1014_77</strain>
    </source>
</reference>
<comment type="caution">
    <text evidence="2">The sequence shown here is derived from an EMBL/GenBank/DDBJ whole genome shotgun (WGS) entry which is preliminary data.</text>
</comment>
<proteinExistence type="predicted"/>
<evidence type="ECO:0000313" key="3">
    <source>
        <dbReference type="Proteomes" id="UP000319613"/>
    </source>
</evidence>
<accession>A0A554JCY7</accession>
<evidence type="ECO:0000313" key="2">
    <source>
        <dbReference type="EMBL" id="TSC66189.1"/>
    </source>
</evidence>
<gene>
    <name evidence="2" type="ORF">G01um101477_184</name>
</gene>
<keyword evidence="1" id="KW-0472">Membrane</keyword>